<accession>A0A7S3VAZ2</accession>
<evidence type="ECO:0000313" key="1">
    <source>
        <dbReference type="EMBL" id="CAE0469093.1"/>
    </source>
</evidence>
<sequence>MAYHHLACYEATTCWYGGLLPSHLIVLKGIYPGLKDIIECQINDINEKIKSSKTDTDVEVLPLPDAKKDPDRATIDPFGNDFNCKLCKKELSNTYMHCEGCEILLQKDFNICTDCHANDTRRLKNVTMHPTRPLSGRSSAGKRADYNHMPGATKEKKNNCSCKNGPPCRQCGYMICCSCKCHQKYSLRTRFRDASEIKSLLNGVQLAIGIEVDDVDSSADGNKDNRNIFDATAYASTKSHGGTTVPEMTSVDIAVQLISNADGEKDISQKGVRRKRSETVSKPISKQDISNIIEDKKQEIDEMVEKKVRELDSRRKVSERRSEVTSMKNIRELIKKEVQEIEFPKDIEILKRKVKDIVENEKITERKIREIQEGKDKAIEALQQEVEYIKNSKERSLLEYQRQVRELGEKVQQVIGKQRSILKPDPPS</sequence>
<protein>
    <submittedName>
        <fullName evidence="1">Uncharacterized protein</fullName>
    </submittedName>
</protein>
<dbReference type="AlphaFoldDB" id="A0A7S3VAZ2"/>
<name>A0A7S3VAZ2_9STRA</name>
<proteinExistence type="predicted"/>
<gene>
    <name evidence="1" type="ORF">CDEB00056_LOCUS13946</name>
</gene>
<dbReference type="EMBL" id="HBIO01018173">
    <property type="protein sequence ID" value="CAE0469093.1"/>
    <property type="molecule type" value="Transcribed_RNA"/>
</dbReference>
<dbReference type="SUPFAM" id="SSF57850">
    <property type="entry name" value="RING/U-box"/>
    <property type="match status" value="1"/>
</dbReference>
<organism evidence="1">
    <name type="scientific">Chaetoceros debilis</name>
    <dbReference type="NCBI Taxonomy" id="122233"/>
    <lineage>
        <taxon>Eukaryota</taxon>
        <taxon>Sar</taxon>
        <taxon>Stramenopiles</taxon>
        <taxon>Ochrophyta</taxon>
        <taxon>Bacillariophyta</taxon>
        <taxon>Coscinodiscophyceae</taxon>
        <taxon>Chaetocerotophycidae</taxon>
        <taxon>Chaetocerotales</taxon>
        <taxon>Chaetocerotaceae</taxon>
        <taxon>Chaetoceros</taxon>
    </lineage>
</organism>
<reference evidence="1" key="1">
    <citation type="submission" date="2021-01" db="EMBL/GenBank/DDBJ databases">
        <authorList>
            <person name="Corre E."/>
            <person name="Pelletier E."/>
            <person name="Niang G."/>
            <person name="Scheremetjew M."/>
            <person name="Finn R."/>
            <person name="Kale V."/>
            <person name="Holt S."/>
            <person name="Cochrane G."/>
            <person name="Meng A."/>
            <person name="Brown T."/>
            <person name="Cohen L."/>
        </authorList>
    </citation>
    <scope>NUCLEOTIDE SEQUENCE</scope>
    <source>
        <strain evidence="1">MM31A-1</strain>
    </source>
</reference>